<evidence type="ECO:0000259" key="5">
    <source>
        <dbReference type="SMART" id="SM00394"/>
    </source>
</evidence>
<keyword evidence="2" id="KW-0969">Cilium</keyword>
<dbReference type="PANTHER" id="PTHR14952:SF19">
    <property type="entry name" value="RIIA DOMAIN-CONTAINING PROTEIN"/>
    <property type="match status" value="1"/>
</dbReference>
<comment type="similarity">
    <text evidence="4">Belongs to the ropporin family.</text>
</comment>
<dbReference type="InterPro" id="IPR003117">
    <property type="entry name" value="cAMP_dep_PK_reg_su_I/II_a/b"/>
</dbReference>
<dbReference type="OMA" id="YTPLVED"/>
<dbReference type="SUPFAM" id="SSF47473">
    <property type="entry name" value="EF-hand"/>
    <property type="match status" value="1"/>
</dbReference>
<dbReference type="Gene3D" id="1.10.238.10">
    <property type="entry name" value="EF-hand"/>
    <property type="match status" value="1"/>
</dbReference>
<dbReference type="SUPFAM" id="SSF47391">
    <property type="entry name" value="Dimerization-anchoring domain of cAMP-dependent PK regulatory subunit"/>
    <property type="match status" value="1"/>
</dbReference>
<dbReference type="OrthoDB" id="26525at2759"/>
<organism evidence="6 7">
    <name type="scientific">Bodo saltans</name>
    <name type="common">Flagellated protozoan</name>
    <dbReference type="NCBI Taxonomy" id="75058"/>
    <lineage>
        <taxon>Eukaryota</taxon>
        <taxon>Discoba</taxon>
        <taxon>Euglenozoa</taxon>
        <taxon>Kinetoplastea</taxon>
        <taxon>Metakinetoplastina</taxon>
        <taxon>Eubodonida</taxon>
        <taxon>Bodonidae</taxon>
        <taxon>Bodo</taxon>
    </lineage>
</organism>
<evidence type="ECO:0000313" key="7">
    <source>
        <dbReference type="Proteomes" id="UP000051952"/>
    </source>
</evidence>
<dbReference type="PANTHER" id="PTHR14952">
    <property type="entry name" value="ROPPORIN-1-LIKE PROTEIN"/>
    <property type="match status" value="1"/>
</dbReference>
<dbReference type="Gene3D" id="1.20.890.10">
    <property type="entry name" value="cAMP-dependent protein kinase regulatory subunit, dimerization-anchoring domain"/>
    <property type="match status" value="1"/>
</dbReference>
<evidence type="ECO:0000256" key="4">
    <source>
        <dbReference type="ARBA" id="ARBA00035651"/>
    </source>
</evidence>
<sequence>MADSFRDRTRATRYQQRQALPPNFAQVLKEYTREVLREQPSDVLAWSAQYFKKLALETDPLLAQQPPPEHYAPSVENPELEVMSMKISKVFATMDDRNTGLLYSHLVQRALLEAFGLSKAQSLYILSCEYVNINDGGMLDYRQFARDCVNAVYYFQSTGYEFADLSQYGEDAAVHGLSKAELEDELLRVFRGADEEGLGRLPFPIYRDALINAPLQLTQRDLNILYAVAERTSDGYVEYKKEVDHSYELLLHSDTFSSFDAEQAQQQ</sequence>
<dbReference type="InterPro" id="IPR011992">
    <property type="entry name" value="EF-hand-dom_pair"/>
</dbReference>
<proteinExistence type="inferred from homology"/>
<reference evidence="7" key="1">
    <citation type="submission" date="2015-09" db="EMBL/GenBank/DDBJ databases">
        <authorList>
            <consortium name="Pathogen Informatics"/>
        </authorList>
    </citation>
    <scope>NUCLEOTIDE SEQUENCE [LARGE SCALE GENOMIC DNA]</scope>
    <source>
        <strain evidence="7">Lake Konstanz</strain>
    </source>
</reference>
<evidence type="ECO:0000256" key="2">
    <source>
        <dbReference type="ARBA" id="ARBA00022846"/>
    </source>
</evidence>
<dbReference type="SMART" id="SM00394">
    <property type="entry name" value="RIIa"/>
    <property type="match status" value="1"/>
</dbReference>
<dbReference type="Pfam" id="PF02197">
    <property type="entry name" value="RIIa"/>
    <property type="match status" value="1"/>
</dbReference>
<accession>A0A0S4IX78</accession>
<dbReference type="VEuPathDB" id="TriTrypDB:BSAL_05260"/>
<dbReference type="AlphaFoldDB" id="A0A0S4IX78"/>
<evidence type="ECO:0000256" key="1">
    <source>
        <dbReference type="ARBA" id="ARBA00004230"/>
    </source>
</evidence>
<gene>
    <name evidence="6" type="ORF">BSAL_05260</name>
</gene>
<dbReference type="Proteomes" id="UP000051952">
    <property type="component" value="Unassembled WGS sequence"/>
</dbReference>
<protein>
    <recommendedName>
        <fullName evidence="5">RIIa domain-containing protein</fullName>
    </recommendedName>
</protein>
<dbReference type="CDD" id="cd22984">
    <property type="entry name" value="DD_CrRSP7-like"/>
    <property type="match status" value="1"/>
</dbReference>
<keyword evidence="7" id="KW-1185">Reference proteome</keyword>
<feature type="domain" description="RIIa" evidence="5">
    <location>
        <begin position="22"/>
        <end position="59"/>
    </location>
</feature>
<evidence type="ECO:0000313" key="6">
    <source>
        <dbReference type="EMBL" id="CUG36939.1"/>
    </source>
</evidence>
<dbReference type="GO" id="GO:0031514">
    <property type="term" value="C:motile cilium"/>
    <property type="evidence" value="ECO:0007669"/>
    <property type="project" value="UniProtKB-SubCell"/>
</dbReference>
<dbReference type="EMBL" id="CYKH01000770">
    <property type="protein sequence ID" value="CUG36939.1"/>
    <property type="molecule type" value="Genomic_DNA"/>
</dbReference>
<evidence type="ECO:0000256" key="3">
    <source>
        <dbReference type="ARBA" id="ARBA00023273"/>
    </source>
</evidence>
<keyword evidence="2" id="KW-0282">Flagellum</keyword>
<name>A0A0S4IX78_BODSA</name>
<comment type="subcellular location">
    <subcellularLocation>
        <location evidence="1">Cell projection</location>
        <location evidence="1">Cilium</location>
        <location evidence="1">Flagellum</location>
    </subcellularLocation>
</comment>
<keyword evidence="3" id="KW-0966">Cell projection</keyword>